<comment type="caution">
    <text evidence="1">The sequence shown here is derived from an EMBL/GenBank/DDBJ whole genome shotgun (WGS) entry which is preliminary data.</text>
</comment>
<organism evidence="1 2">
    <name type="scientific">Parnassius apollo</name>
    <name type="common">Apollo butterfly</name>
    <name type="synonym">Papilio apollo</name>
    <dbReference type="NCBI Taxonomy" id="110799"/>
    <lineage>
        <taxon>Eukaryota</taxon>
        <taxon>Metazoa</taxon>
        <taxon>Ecdysozoa</taxon>
        <taxon>Arthropoda</taxon>
        <taxon>Hexapoda</taxon>
        <taxon>Insecta</taxon>
        <taxon>Pterygota</taxon>
        <taxon>Neoptera</taxon>
        <taxon>Endopterygota</taxon>
        <taxon>Lepidoptera</taxon>
        <taxon>Glossata</taxon>
        <taxon>Ditrysia</taxon>
        <taxon>Papilionoidea</taxon>
        <taxon>Papilionidae</taxon>
        <taxon>Parnassiinae</taxon>
        <taxon>Parnassini</taxon>
        <taxon>Parnassius</taxon>
        <taxon>Parnassius</taxon>
    </lineage>
</organism>
<gene>
    <name evidence="1" type="ORF">PAPOLLO_LOCUS2006</name>
</gene>
<evidence type="ECO:0000313" key="1">
    <source>
        <dbReference type="EMBL" id="CAG4940513.1"/>
    </source>
</evidence>
<dbReference type="EMBL" id="CAJQZP010000150">
    <property type="protein sequence ID" value="CAG4940513.1"/>
    <property type="molecule type" value="Genomic_DNA"/>
</dbReference>
<reference evidence="1" key="1">
    <citation type="submission" date="2021-04" db="EMBL/GenBank/DDBJ databases">
        <authorList>
            <person name="Tunstrom K."/>
        </authorList>
    </citation>
    <scope>NUCLEOTIDE SEQUENCE</scope>
</reference>
<dbReference type="Proteomes" id="UP000691718">
    <property type="component" value="Unassembled WGS sequence"/>
</dbReference>
<name>A0A8S3W496_PARAO</name>
<dbReference type="AlphaFoldDB" id="A0A8S3W496"/>
<accession>A0A8S3W496</accession>
<protein>
    <submittedName>
        <fullName evidence="1">(apollo) hypothetical protein</fullName>
    </submittedName>
</protein>
<sequence length="89" mass="9546">MRFENKQAQQFFAFPIPTAVLNRSVTVTERFPDDAASSPTCLRRFQMPVLELFKGSDPHSSLDDPAQCGAGRCARAATGEPCGPGATTA</sequence>
<evidence type="ECO:0000313" key="2">
    <source>
        <dbReference type="Proteomes" id="UP000691718"/>
    </source>
</evidence>
<keyword evidence="2" id="KW-1185">Reference proteome</keyword>
<proteinExistence type="predicted"/>